<dbReference type="EMBL" id="JANGCH010000002">
    <property type="protein sequence ID" value="MCQ5121025.1"/>
    <property type="molecule type" value="Genomic_DNA"/>
</dbReference>
<keyword evidence="2" id="KW-0378">Hydrolase</keyword>
<dbReference type="GO" id="GO:0016787">
    <property type="term" value="F:hydrolase activity"/>
    <property type="evidence" value="ECO:0007669"/>
    <property type="project" value="UniProtKB-KW"/>
</dbReference>
<dbReference type="PANTHER" id="PTHR10000">
    <property type="entry name" value="PHOSPHOSERINE PHOSPHATASE"/>
    <property type="match status" value="1"/>
</dbReference>
<dbReference type="SMART" id="SM00849">
    <property type="entry name" value="Lactamase_B"/>
    <property type="match status" value="1"/>
</dbReference>
<gene>
    <name evidence="2" type="ORF">NE663_01960</name>
</gene>
<dbReference type="InterPro" id="IPR006379">
    <property type="entry name" value="HAD-SF_hydro_IIB"/>
</dbReference>
<organism evidence="2 3">
    <name type="scientific">Massilicoli timonensis</name>
    <dbReference type="NCBI Taxonomy" id="2015901"/>
    <lineage>
        <taxon>Bacteria</taxon>
        <taxon>Bacillati</taxon>
        <taxon>Bacillota</taxon>
        <taxon>Erysipelotrichia</taxon>
        <taxon>Erysipelotrichales</taxon>
        <taxon>Erysipelotrichaceae</taxon>
        <taxon>Massilicoli</taxon>
    </lineage>
</organism>
<sequence>MRTLYVSDLDGTLLHNDETLSDDTKALLHALQENGGAFAYATARSYHTAQKVTAGLSCTFAIVYNGAFVIDCRSGKRVIEHFFSEDACADLKRLLTQYRIEPICYACHGDRECYSYHPALINDETRSFLDTRKGDVRDHPVASSQDLFSGSLFYVTMIGDDRLADLYERLKADPRFHVVYQKDHYSDAMWLEVMSAQAGKGEAIKACRKLMGITEVICFGDSLNDLSLFAASDYACAMGNALEAVKKQADEVILSNEEDGVAKWIMVHMQRQKDWFTVRQLEKDTWCISEPKHYENPHSYLLVGEKRALLIDCGLGIGELSQVVSKLCDVPIVVTLTHAHWDHMGAYGDFDERLLYHDEASWLKHYPLSSEAIKEQLTKEPCDYPAAFHLENYAIYQGEADHLLQDGEIIDLGNRRIQVIHTPGHSPGHVCYYEATRQTLYSGDLIYLGKLDMFYPTTDPHAFASSIKKLAAFDVKTIRPGHNTLRISPDVIGKIDAAFEQLKARGVCVQGSGIYDFGDFQLHL</sequence>
<protein>
    <submittedName>
        <fullName evidence="2">HAD-IIB family hydrolase</fullName>
    </submittedName>
</protein>
<dbReference type="NCBIfam" id="TIGR01484">
    <property type="entry name" value="HAD-SF-IIB"/>
    <property type="match status" value="1"/>
</dbReference>
<reference evidence="2 3" key="1">
    <citation type="submission" date="2022-06" db="EMBL/GenBank/DDBJ databases">
        <title>Isolation of gut microbiota from human fecal samples.</title>
        <authorList>
            <person name="Pamer E.G."/>
            <person name="Barat B."/>
            <person name="Waligurski E."/>
            <person name="Medina S."/>
            <person name="Paddock L."/>
            <person name="Mostad J."/>
        </authorList>
    </citation>
    <scope>NUCLEOTIDE SEQUENCE [LARGE SCALE GENOMIC DNA]</scope>
    <source>
        <strain evidence="2 3">DFI.6.1</strain>
    </source>
</reference>
<name>A0ABT1SIK4_9FIRM</name>
<evidence type="ECO:0000313" key="3">
    <source>
        <dbReference type="Proteomes" id="UP001524435"/>
    </source>
</evidence>
<dbReference type="Gene3D" id="3.60.15.10">
    <property type="entry name" value="Ribonuclease Z/Hydroxyacylglutathione hydrolase-like"/>
    <property type="match status" value="1"/>
</dbReference>
<accession>A0ABT1SIK4</accession>
<comment type="caution">
    <text evidence="2">The sequence shown here is derived from an EMBL/GenBank/DDBJ whole genome shotgun (WGS) entry which is preliminary data.</text>
</comment>
<proteinExistence type="predicted"/>
<dbReference type="Pfam" id="PF08282">
    <property type="entry name" value="Hydrolase_3"/>
    <property type="match status" value="1"/>
</dbReference>
<dbReference type="Gene3D" id="3.30.1240.10">
    <property type="match status" value="1"/>
</dbReference>
<evidence type="ECO:0000259" key="1">
    <source>
        <dbReference type="SMART" id="SM00849"/>
    </source>
</evidence>
<dbReference type="Pfam" id="PF00753">
    <property type="entry name" value="Lactamase_B"/>
    <property type="match status" value="1"/>
</dbReference>
<keyword evidence="3" id="KW-1185">Reference proteome</keyword>
<dbReference type="RefSeq" id="WP_256197348.1">
    <property type="nucleotide sequence ID" value="NZ_JANGCH010000002.1"/>
</dbReference>
<dbReference type="Gene3D" id="3.40.50.1000">
    <property type="entry name" value="HAD superfamily/HAD-like"/>
    <property type="match status" value="1"/>
</dbReference>
<dbReference type="Proteomes" id="UP001524435">
    <property type="component" value="Unassembled WGS sequence"/>
</dbReference>
<dbReference type="InterPro" id="IPR036866">
    <property type="entry name" value="RibonucZ/Hydroxyglut_hydro"/>
</dbReference>
<dbReference type="InterPro" id="IPR036412">
    <property type="entry name" value="HAD-like_sf"/>
</dbReference>
<dbReference type="InterPro" id="IPR001279">
    <property type="entry name" value="Metallo-B-lactamas"/>
</dbReference>
<dbReference type="SUPFAM" id="SSF56281">
    <property type="entry name" value="Metallo-hydrolase/oxidoreductase"/>
    <property type="match status" value="1"/>
</dbReference>
<dbReference type="InterPro" id="IPR023214">
    <property type="entry name" value="HAD_sf"/>
</dbReference>
<feature type="domain" description="Metallo-beta-lactamase" evidence="1">
    <location>
        <begin position="296"/>
        <end position="482"/>
    </location>
</feature>
<dbReference type="SUPFAM" id="SSF56784">
    <property type="entry name" value="HAD-like"/>
    <property type="match status" value="1"/>
</dbReference>
<dbReference type="PANTHER" id="PTHR10000:SF8">
    <property type="entry name" value="HAD SUPERFAMILY HYDROLASE-LIKE, TYPE 3"/>
    <property type="match status" value="1"/>
</dbReference>
<evidence type="ECO:0000313" key="2">
    <source>
        <dbReference type="EMBL" id="MCQ5121025.1"/>
    </source>
</evidence>